<dbReference type="GO" id="GO:0003700">
    <property type="term" value="F:DNA-binding transcription factor activity"/>
    <property type="evidence" value="ECO:0007669"/>
    <property type="project" value="InterPro"/>
</dbReference>
<dbReference type="SMART" id="SM00345">
    <property type="entry name" value="HTH_GNTR"/>
    <property type="match status" value="1"/>
</dbReference>
<protein>
    <recommendedName>
        <fullName evidence="4">HTH gntR-type domain-containing protein</fullName>
    </recommendedName>
</protein>
<organism evidence="5 6">
    <name type="scientific">Pseudazoarcus pumilus</name>
    <dbReference type="NCBI Taxonomy" id="2067960"/>
    <lineage>
        <taxon>Bacteria</taxon>
        <taxon>Pseudomonadati</taxon>
        <taxon>Pseudomonadota</taxon>
        <taxon>Betaproteobacteria</taxon>
        <taxon>Rhodocyclales</taxon>
        <taxon>Zoogloeaceae</taxon>
        <taxon>Pseudazoarcus</taxon>
    </lineage>
</organism>
<keyword evidence="6" id="KW-1185">Reference proteome</keyword>
<dbReference type="InterPro" id="IPR036390">
    <property type="entry name" value="WH_DNA-bd_sf"/>
</dbReference>
<dbReference type="CDD" id="cd07377">
    <property type="entry name" value="WHTH_GntR"/>
    <property type="match status" value="1"/>
</dbReference>
<evidence type="ECO:0000259" key="4">
    <source>
        <dbReference type="PROSITE" id="PS50949"/>
    </source>
</evidence>
<proteinExistence type="predicted"/>
<keyword evidence="2" id="KW-0238">DNA-binding</keyword>
<dbReference type="Pfam" id="PF00392">
    <property type="entry name" value="GntR"/>
    <property type="match status" value="1"/>
</dbReference>
<dbReference type="InterPro" id="IPR008920">
    <property type="entry name" value="TF_FadR/GntR_C"/>
</dbReference>
<keyword evidence="1" id="KW-0805">Transcription regulation</keyword>
<evidence type="ECO:0000313" key="5">
    <source>
        <dbReference type="EMBL" id="AUN93689.1"/>
    </source>
</evidence>
<dbReference type="InterPro" id="IPR036388">
    <property type="entry name" value="WH-like_DNA-bd_sf"/>
</dbReference>
<dbReference type="PANTHER" id="PTHR43537">
    <property type="entry name" value="TRANSCRIPTIONAL REGULATOR, GNTR FAMILY"/>
    <property type="match status" value="1"/>
</dbReference>
<evidence type="ECO:0000313" key="6">
    <source>
        <dbReference type="Proteomes" id="UP000242205"/>
    </source>
</evidence>
<dbReference type="SMART" id="SM00895">
    <property type="entry name" value="FCD"/>
    <property type="match status" value="1"/>
</dbReference>
<dbReference type="EMBL" id="CP025682">
    <property type="protein sequence ID" value="AUN93689.1"/>
    <property type="molecule type" value="Genomic_DNA"/>
</dbReference>
<evidence type="ECO:0000256" key="2">
    <source>
        <dbReference type="ARBA" id="ARBA00023125"/>
    </source>
</evidence>
<name>A0A2I6S346_9RHOO</name>
<evidence type="ECO:0000256" key="3">
    <source>
        <dbReference type="ARBA" id="ARBA00023163"/>
    </source>
</evidence>
<dbReference type="RefSeq" id="WP_102245763.1">
    <property type="nucleotide sequence ID" value="NZ_CP025682.1"/>
</dbReference>
<dbReference type="OrthoDB" id="8066003at2"/>
<dbReference type="PANTHER" id="PTHR43537:SF51">
    <property type="entry name" value="HTH-TYPE TRANSCRIPTIONAL REGULATOR LGOR-RELATED"/>
    <property type="match status" value="1"/>
</dbReference>
<dbReference type="Proteomes" id="UP000242205">
    <property type="component" value="Chromosome"/>
</dbReference>
<dbReference type="PROSITE" id="PS50949">
    <property type="entry name" value="HTH_GNTR"/>
    <property type="match status" value="1"/>
</dbReference>
<dbReference type="AlphaFoldDB" id="A0A2I6S346"/>
<dbReference type="Gene3D" id="1.10.10.10">
    <property type="entry name" value="Winged helix-like DNA-binding domain superfamily/Winged helix DNA-binding domain"/>
    <property type="match status" value="1"/>
</dbReference>
<dbReference type="InterPro" id="IPR000524">
    <property type="entry name" value="Tscrpt_reg_HTH_GntR"/>
</dbReference>
<dbReference type="Gene3D" id="1.20.120.530">
    <property type="entry name" value="GntR ligand-binding domain-like"/>
    <property type="match status" value="1"/>
</dbReference>
<dbReference type="InterPro" id="IPR011711">
    <property type="entry name" value="GntR_C"/>
</dbReference>
<gene>
    <name evidence="5" type="ORF">C0099_01315</name>
</gene>
<dbReference type="GO" id="GO:0003677">
    <property type="term" value="F:DNA binding"/>
    <property type="evidence" value="ECO:0007669"/>
    <property type="project" value="UniProtKB-KW"/>
</dbReference>
<accession>A0A2I6S346</accession>
<dbReference type="SUPFAM" id="SSF46785">
    <property type="entry name" value="Winged helix' DNA-binding domain"/>
    <property type="match status" value="1"/>
</dbReference>
<dbReference type="PRINTS" id="PR00035">
    <property type="entry name" value="HTHGNTR"/>
</dbReference>
<dbReference type="SUPFAM" id="SSF48008">
    <property type="entry name" value="GntR ligand-binding domain-like"/>
    <property type="match status" value="1"/>
</dbReference>
<dbReference type="Pfam" id="PF07729">
    <property type="entry name" value="FCD"/>
    <property type="match status" value="1"/>
</dbReference>
<evidence type="ECO:0000256" key="1">
    <source>
        <dbReference type="ARBA" id="ARBA00023015"/>
    </source>
</evidence>
<feature type="domain" description="HTH gntR-type" evidence="4">
    <location>
        <begin position="23"/>
        <end position="90"/>
    </location>
</feature>
<keyword evidence="3" id="KW-0804">Transcription</keyword>
<dbReference type="KEGG" id="atw:C0099_01315"/>
<reference evidence="5 6" key="1">
    <citation type="submission" date="2018-01" db="EMBL/GenBank/DDBJ databases">
        <authorList>
            <person name="Fu G.-Y."/>
        </authorList>
    </citation>
    <scope>NUCLEOTIDE SEQUENCE [LARGE SCALE GENOMIC DNA]</scope>
    <source>
        <strain evidence="5 6">SY39</strain>
    </source>
</reference>
<sequence>MSTETTADTPLNLAPLEDFDAYVPLRVAVLTRLKQAILDGVLKPGELLSENRIATQLSVSRTPVREALRVLEQENLVTMLPGRKVIVSVPSAEDIDEIYDIRFIVESEALRRITPDRTDLIERLEACIARQEAALERRDTRALREINTEFHMIFVSVLNNRRLRQFIDSVYDSITRFRLYSLENPEWAEHGSQEHRRLVELLKAGDTDGAVEMLREHLASARNIVTKMFN</sequence>